<dbReference type="EMBL" id="WRXO01000002">
    <property type="protein sequence ID" value="MVT40795.1"/>
    <property type="molecule type" value="Genomic_DNA"/>
</dbReference>
<dbReference type="Proteomes" id="UP000468388">
    <property type="component" value="Unassembled WGS sequence"/>
</dbReference>
<name>A0A6N8J6A0_9BACT</name>
<dbReference type="InterPro" id="IPR001387">
    <property type="entry name" value="Cro/C1-type_HTH"/>
</dbReference>
<evidence type="ECO:0000259" key="2">
    <source>
        <dbReference type="PROSITE" id="PS50943"/>
    </source>
</evidence>
<accession>A0A6N8J6A0</accession>
<evidence type="ECO:0000256" key="1">
    <source>
        <dbReference type="ARBA" id="ARBA00023125"/>
    </source>
</evidence>
<dbReference type="GO" id="GO:0003677">
    <property type="term" value="F:DNA binding"/>
    <property type="evidence" value="ECO:0007669"/>
    <property type="project" value="UniProtKB-KW"/>
</dbReference>
<gene>
    <name evidence="3" type="ORF">GO495_09415</name>
</gene>
<dbReference type="PROSITE" id="PS50943">
    <property type="entry name" value="HTH_CROC1"/>
    <property type="match status" value="1"/>
</dbReference>
<keyword evidence="4" id="KW-1185">Reference proteome</keyword>
<evidence type="ECO:0000313" key="3">
    <source>
        <dbReference type="EMBL" id="MVT40795.1"/>
    </source>
</evidence>
<organism evidence="3 4">
    <name type="scientific">Chitinophaga oryziterrae</name>
    <dbReference type="NCBI Taxonomy" id="1031224"/>
    <lineage>
        <taxon>Bacteria</taxon>
        <taxon>Pseudomonadati</taxon>
        <taxon>Bacteroidota</taxon>
        <taxon>Chitinophagia</taxon>
        <taxon>Chitinophagales</taxon>
        <taxon>Chitinophagaceae</taxon>
        <taxon>Chitinophaga</taxon>
    </lineage>
</organism>
<keyword evidence="1" id="KW-0238">DNA-binding</keyword>
<dbReference type="CDD" id="cd00093">
    <property type="entry name" value="HTH_XRE"/>
    <property type="match status" value="1"/>
</dbReference>
<proteinExistence type="predicted"/>
<evidence type="ECO:0000313" key="4">
    <source>
        <dbReference type="Proteomes" id="UP000468388"/>
    </source>
</evidence>
<dbReference type="InterPro" id="IPR049639">
    <property type="entry name" value="RstR"/>
</dbReference>
<sequence>MTIAEKIVFLRSEKNWSQKELGEYIGVSRDAVGKYERGEMLPPLDIASKIAVVFNVTLDYLAGLTKENSVPNKGALPWELAVLLTKIEKLPKSDRNHIDAVIDAFTKAQLSSTK</sequence>
<dbReference type="NCBIfam" id="NF041951">
    <property type="entry name" value="phage_RstR"/>
    <property type="match status" value="1"/>
</dbReference>
<dbReference type="AlphaFoldDB" id="A0A6N8J6A0"/>
<dbReference type="RefSeq" id="WP_157299429.1">
    <property type="nucleotide sequence ID" value="NZ_BAAAZB010000010.1"/>
</dbReference>
<dbReference type="SMART" id="SM00530">
    <property type="entry name" value="HTH_XRE"/>
    <property type="match status" value="1"/>
</dbReference>
<comment type="caution">
    <text evidence="3">The sequence shown here is derived from an EMBL/GenBank/DDBJ whole genome shotgun (WGS) entry which is preliminary data.</text>
</comment>
<dbReference type="SUPFAM" id="SSF47413">
    <property type="entry name" value="lambda repressor-like DNA-binding domains"/>
    <property type="match status" value="1"/>
</dbReference>
<protein>
    <submittedName>
        <fullName evidence="3">Helix-turn-helix domain-containing protein</fullName>
    </submittedName>
</protein>
<dbReference type="PANTHER" id="PTHR46558:SF11">
    <property type="entry name" value="HTH-TYPE TRANSCRIPTIONAL REGULATOR XRE"/>
    <property type="match status" value="1"/>
</dbReference>
<dbReference type="Pfam" id="PF01381">
    <property type="entry name" value="HTH_3"/>
    <property type="match status" value="1"/>
</dbReference>
<feature type="domain" description="HTH cro/C1-type" evidence="2">
    <location>
        <begin position="7"/>
        <end position="61"/>
    </location>
</feature>
<dbReference type="OrthoDB" id="881869at2"/>
<dbReference type="InterPro" id="IPR010982">
    <property type="entry name" value="Lambda_DNA-bd_dom_sf"/>
</dbReference>
<reference evidence="3 4" key="1">
    <citation type="submission" date="2019-12" db="EMBL/GenBank/DDBJ databases">
        <title>The draft genomic sequence of strain Chitinophaga oryziterrae JCM 16595.</title>
        <authorList>
            <person name="Zhang X."/>
        </authorList>
    </citation>
    <scope>NUCLEOTIDE SEQUENCE [LARGE SCALE GENOMIC DNA]</scope>
    <source>
        <strain evidence="3 4">JCM 16595</strain>
    </source>
</reference>
<dbReference type="Gene3D" id="1.10.260.40">
    <property type="entry name" value="lambda repressor-like DNA-binding domains"/>
    <property type="match status" value="1"/>
</dbReference>
<dbReference type="PANTHER" id="PTHR46558">
    <property type="entry name" value="TRACRIPTIONAL REGULATORY PROTEIN-RELATED-RELATED"/>
    <property type="match status" value="1"/>
</dbReference>